<accession>A0ABX2K4E3</accession>
<dbReference type="EMBL" id="VBSB01000017">
    <property type="protein sequence ID" value="NTY62585.1"/>
    <property type="molecule type" value="Genomic_DNA"/>
</dbReference>
<dbReference type="RefSeq" id="WP_174400299.1">
    <property type="nucleotide sequence ID" value="NZ_VBSB01000017.1"/>
</dbReference>
<dbReference type="Proteomes" id="UP000708347">
    <property type="component" value="Unassembled WGS sequence"/>
</dbReference>
<keyword evidence="2" id="KW-1185">Reference proteome</keyword>
<organism evidence="1 2">
    <name type="scientific">Mycolicibacterium sphagni</name>
    <dbReference type="NCBI Taxonomy" id="1786"/>
    <lineage>
        <taxon>Bacteria</taxon>
        <taxon>Bacillati</taxon>
        <taxon>Actinomycetota</taxon>
        <taxon>Actinomycetes</taxon>
        <taxon>Mycobacteriales</taxon>
        <taxon>Mycobacteriaceae</taxon>
        <taxon>Mycolicibacterium</taxon>
    </lineage>
</organism>
<sequence>MPDDNTAASNLYLARRLETAAASAVNGLEEQYRSGVARPTISLGSTGLSDSDRLTFNNNGIRVCRFQDRTILQLIARTADQKIMAMVEAHSSDPASDRPATSAIRQLRTGALLWQEHDRRGYQFPHAYVTASDIDEQPFALVRNDDTELSTWRLRRRHAPGVAIEYPSFDEAILDVGRGVDVSVAAERAGRLRTFETTLTVDDLRWAADTQRHLNGRSTDPGIGI</sequence>
<evidence type="ECO:0000313" key="2">
    <source>
        <dbReference type="Proteomes" id="UP000708347"/>
    </source>
</evidence>
<protein>
    <submittedName>
        <fullName evidence="1">Uncharacterized protein</fullName>
    </submittedName>
</protein>
<proteinExistence type="predicted"/>
<reference evidence="1 2" key="1">
    <citation type="submission" date="2019-05" db="EMBL/GenBank/DDBJ databases">
        <title>Mycolicibacterium sphagni ENV482 genome assembly.</title>
        <authorList>
            <person name="Chen W."/>
            <person name="Faulkner N.W."/>
            <person name="Hyman M.R."/>
        </authorList>
    </citation>
    <scope>NUCLEOTIDE SEQUENCE [LARGE SCALE GENOMIC DNA]</scope>
    <source>
        <strain evidence="1 2">ENV482</strain>
    </source>
</reference>
<gene>
    <name evidence="1" type="ORF">FEG63_23900</name>
</gene>
<comment type="caution">
    <text evidence="1">The sequence shown here is derived from an EMBL/GenBank/DDBJ whole genome shotgun (WGS) entry which is preliminary data.</text>
</comment>
<evidence type="ECO:0000313" key="1">
    <source>
        <dbReference type="EMBL" id="NTY62585.1"/>
    </source>
</evidence>
<name>A0ABX2K4E3_9MYCO</name>